<dbReference type="InterPro" id="IPR036291">
    <property type="entry name" value="NAD(P)-bd_dom_sf"/>
</dbReference>
<evidence type="ECO:0000313" key="4">
    <source>
        <dbReference type="Proteomes" id="UP001367030"/>
    </source>
</evidence>
<keyword evidence="4" id="KW-1185">Reference proteome</keyword>
<dbReference type="InterPro" id="IPR046825">
    <property type="entry name" value="PDH_C"/>
</dbReference>
<dbReference type="SUPFAM" id="SSF51735">
    <property type="entry name" value="NAD(P)-binding Rossmann-fold domains"/>
    <property type="match status" value="1"/>
</dbReference>
<proteinExistence type="predicted"/>
<comment type="caution">
    <text evidence="3">The sequence shown here is derived from an EMBL/GenBank/DDBJ whole genome shotgun (WGS) entry which is preliminary data.</text>
</comment>
<sequence>MVEQLGLIGCGLIGGSFSLALKKAKLVKRVVGYSKSPSTTERAKQLGAIDVAAPSALLAVSGADLVLIAVPVSASEATFKAIRHGISDGTLVMDVGSTKGDVIEAARRGLQEQFGCFVPAHPIAGKEVSGIEHAEAGLFKGRQVVLTPVKATRRSLVQTATRTWTAVGADVIQMTHEDHDSAFAAVSHLPHLIAFAFINGIAGQENGDRFLRLAGPGFRDFSRIAASDPAVWRDILLANREQVLAQARSFREALESLELMVATGDAQGLENAIESARRVRAQWQSGGATAAD</sequence>
<dbReference type="RefSeq" id="WP_340334126.1">
    <property type="nucleotide sequence ID" value="NZ_JBBKZS010000002.1"/>
</dbReference>
<dbReference type="PROSITE" id="PS51176">
    <property type="entry name" value="PDH_ADH"/>
    <property type="match status" value="1"/>
</dbReference>
<reference evidence="3 4" key="1">
    <citation type="submission" date="2024-03" db="EMBL/GenBank/DDBJ databases">
        <title>Novel species of the genus Variovorax.</title>
        <authorList>
            <person name="Liu Q."/>
            <person name="Xin Y.-H."/>
        </authorList>
    </citation>
    <scope>NUCLEOTIDE SEQUENCE [LARGE SCALE GENOMIC DNA]</scope>
    <source>
        <strain evidence="3 4">KACC 18901</strain>
    </source>
</reference>
<dbReference type="SUPFAM" id="SSF48179">
    <property type="entry name" value="6-phosphogluconate dehydrogenase C-terminal domain-like"/>
    <property type="match status" value="1"/>
</dbReference>
<dbReference type="PANTHER" id="PTHR21363:SF0">
    <property type="entry name" value="PREPHENATE DEHYDROGENASE [NADP(+)]"/>
    <property type="match status" value="1"/>
</dbReference>
<evidence type="ECO:0000259" key="2">
    <source>
        <dbReference type="PROSITE" id="PS51176"/>
    </source>
</evidence>
<dbReference type="Gene3D" id="3.40.50.720">
    <property type="entry name" value="NAD(P)-binding Rossmann-like Domain"/>
    <property type="match status" value="1"/>
</dbReference>
<protein>
    <submittedName>
        <fullName evidence="3">Prephenate dehydrogenase/arogenate dehydrogenase family protein</fullName>
    </submittedName>
</protein>
<evidence type="ECO:0000313" key="3">
    <source>
        <dbReference type="EMBL" id="MEJ8854033.1"/>
    </source>
</evidence>
<dbReference type="InterPro" id="IPR050812">
    <property type="entry name" value="Preph/Arog_dehydrog"/>
</dbReference>
<gene>
    <name evidence="3" type="ORF">WKW79_05610</name>
</gene>
<name>A0ABU8X4S0_9BURK</name>
<feature type="domain" description="Prephenate/arogenate dehydrogenase" evidence="2">
    <location>
        <begin position="3"/>
        <end position="291"/>
    </location>
</feature>
<dbReference type="InterPro" id="IPR008927">
    <property type="entry name" value="6-PGluconate_DH-like_C_sf"/>
</dbReference>
<dbReference type="Pfam" id="PF02153">
    <property type="entry name" value="PDH_N"/>
    <property type="match status" value="1"/>
</dbReference>
<keyword evidence="1" id="KW-0560">Oxidoreductase</keyword>
<dbReference type="PANTHER" id="PTHR21363">
    <property type="entry name" value="PREPHENATE DEHYDROGENASE"/>
    <property type="match status" value="1"/>
</dbReference>
<dbReference type="Gene3D" id="1.10.3660.10">
    <property type="entry name" value="6-phosphogluconate dehydrogenase C-terminal like domain"/>
    <property type="match status" value="1"/>
</dbReference>
<organism evidence="3 4">
    <name type="scientific">Variovorax robiniae</name>
    <dbReference type="NCBI Taxonomy" id="1836199"/>
    <lineage>
        <taxon>Bacteria</taxon>
        <taxon>Pseudomonadati</taxon>
        <taxon>Pseudomonadota</taxon>
        <taxon>Betaproteobacteria</taxon>
        <taxon>Burkholderiales</taxon>
        <taxon>Comamonadaceae</taxon>
        <taxon>Variovorax</taxon>
    </lineage>
</organism>
<evidence type="ECO:0000256" key="1">
    <source>
        <dbReference type="ARBA" id="ARBA00023002"/>
    </source>
</evidence>
<dbReference type="Pfam" id="PF20463">
    <property type="entry name" value="PDH_C"/>
    <property type="match status" value="1"/>
</dbReference>
<dbReference type="InterPro" id="IPR046826">
    <property type="entry name" value="PDH_N"/>
</dbReference>
<accession>A0ABU8X4S0</accession>
<dbReference type="Proteomes" id="UP001367030">
    <property type="component" value="Unassembled WGS sequence"/>
</dbReference>
<dbReference type="InterPro" id="IPR003099">
    <property type="entry name" value="Prephen_DH"/>
</dbReference>
<dbReference type="EMBL" id="JBBKZS010000002">
    <property type="protein sequence ID" value="MEJ8854033.1"/>
    <property type="molecule type" value="Genomic_DNA"/>
</dbReference>